<evidence type="ECO:0000313" key="2">
    <source>
        <dbReference type="Proteomes" id="UP000078459"/>
    </source>
</evidence>
<dbReference type="Proteomes" id="UP000078459">
    <property type="component" value="Unassembled WGS sequence"/>
</dbReference>
<organism evidence="1 2">
    <name type="scientific">Pedobacter psychrophilus</name>
    <dbReference type="NCBI Taxonomy" id="1826909"/>
    <lineage>
        <taxon>Bacteria</taxon>
        <taxon>Pseudomonadati</taxon>
        <taxon>Bacteroidota</taxon>
        <taxon>Sphingobacteriia</taxon>
        <taxon>Sphingobacteriales</taxon>
        <taxon>Sphingobacteriaceae</taxon>
        <taxon>Pedobacter</taxon>
    </lineage>
</organism>
<reference evidence="1 2" key="2">
    <citation type="submission" date="2016-06" db="EMBL/GenBank/DDBJ databases">
        <title>Pedobacter psychrophilus sp. nov., isolated from Antarctic fragmentary rock.</title>
        <authorList>
            <person name="Svec P."/>
        </authorList>
    </citation>
    <scope>NUCLEOTIDE SEQUENCE [LARGE SCALE GENOMIC DNA]</scope>
    <source>
        <strain evidence="1 2">CCM 8644</strain>
    </source>
</reference>
<protein>
    <submittedName>
        <fullName evidence="1">Uncharacterized protein</fullName>
    </submittedName>
</protein>
<reference evidence="1 2" key="1">
    <citation type="submission" date="2016-04" db="EMBL/GenBank/DDBJ databases">
        <authorList>
            <person name="Evans L.H."/>
            <person name="Alamgir A."/>
            <person name="Owens N."/>
            <person name="Weber N.D."/>
            <person name="Virtaneva K."/>
            <person name="Barbian K."/>
            <person name="Babar A."/>
            <person name="Rosenke K."/>
        </authorList>
    </citation>
    <scope>NUCLEOTIDE SEQUENCE [LARGE SCALE GENOMIC DNA]</scope>
    <source>
        <strain evidence="1 2">CCM 8644</strain>
    </source>
</reference>
<sequence length="375" mass="44754">MKQQILKPENWQDFEELCKVLWGEIWDCPEIKKNGRAGQNQHGVDIYGIPKKEMQYFAIQCKGKDEYTKATLTEKEITVEIEKAKTFKPKLKKLYFTTTSNKDERIEEFVRLKNVENIEQNIFEVHLFCWEDIAYLIEQNKRANDWYIKKQNFASNHKVKVTFENDETLKSFKPVLLKNHIKYSVKEETIGVSNFGYRKDPQTLRMERLEIDTEAQPVRFFINATSHNKSSCVFAVRLRNIGNYQLENFKLYLTFNDDCFKSERVWKQSRFLDTFKYEYNIKWNKGTNDLELKTHNELLVPNDEILSDKICIRPDIEFPFCTIIPWKLVSKDFTEFGSLYLEFDLRIKEKNSMKTYSAYFADETILENYTGRDDD</sequence>
<dbReference type="OrthoDB" id="980615at2"/>
<name>A0A179DS47_9SPHI</name>
<dbReference type="AlphaFoldDB" id="A0A179DS47"/>
<dbReference type="RefSeq" id="WP_068820527.1">
    <property type="nucleotide sequence ID" value="NZ_LWHJ01000002.1"/>
</dbReference>
<proteinExistence type="predicted"/>
<gene>
    <name evidence="1" type="ORF">A5893_17135</name>
</gene>
<accession>A0A179DS47</accession>
<dbReference type="STRING" id="1826909.A5893_17135"/>
<dbReference type="EMBL" id="LWHJ01000002">
    <property type="protein sequence ID" value="OAQ43540.1"/>
    <property type="molecule type" value="Genomic_DNA"/>
</dbReference>
<evidence type="ECO:0000313" key="1">
    <source>
        <dbReference type="EMBL" id="OAQ43540.1"/>
    </source>
</evidence>
<keyword evidence="2" id="KW-1185">Reference proteome</keyword>
<comment type="caution">
    <text evidence="1">The sequence shown here is derived from an EMBL/GenBank/DDBJ whole genome shotgun (WGS) entry which is preliminary data.</text>
</comment>